<accession>A0A0E9PMK2</accession>
<sequence length="29" mass="3471">MLKSQLQVKHIYKEKKHIITLYIPCISNT</sequence>
<dbReference type="AlphaFoldDB" id="A0A0E9PMK2"/>
<proteinExistence type="predicted"/>
<organism evidence="1">
    <name type="scientific">Anguilla anguilla</name>
    <name type="common">European freshwater eel</name>
    <name type="synonym">Muraena anguilla</name>
    <dbReference type="NCBI Taxonomy" id="7936"/>
    <lineage>
        <taxon>Eukaryota</taxon>
        <taxon>Metazoa</taxon>
        <taxon>Chordata</taxon>
        <taxon>Craniata</taxon>
        <taxon>Vertebrata</taxon>
        <taxon>Euteleostomi</taxon>
        <taxon>Actinopterygii</taxon>
        <taxon>Neopterygii</taxon>
        <taxon>Teleostei</taxon>
        <taxon>Anguilliformes</taxon>
        <taxon>Anguillidae</taxon>
        <taxon>Anguilla</taxon>
    </lineage>
</organism>
<reference evidence="1" key="1">
    <citation type="submission" date="2014-11" db="EMBL/GenBank/DDBJ databases">
        <authorList>
            <person name="Amaro Gonzalez C."/>
        </authorList>
    </citation>
    <scope>NUCLEOTIDE SEQUENCE</scope>
</reference>
<name>A0A0E9PMK2_ANGAN</name>
<protein>
    <submittedName>
        <fullName evidence="1">Uncharacterized protein</fullName>
    </submittedName>
</protein>
<dbReference type="EMBL" id="GBXM01103045">
    <property type="protein sequence ID" value="JAH05532.1"/>
    <property type="molecule type" value="Transcribed_RNA"/>
</dbReference>
<evidence type="ECO:0000313" key="1">
    <source>
        <dbReference type="EMBL" id="JAH05532.1"/>
    </source>
</evidence>
<reference evidence="1" key="2">
    <citation type="journal article" date="2015" name="Fish Shellfish Immunol.">
        <title>Early steps in the European eel (Anguilla anguilla)-Vibrio vulnificus interaction in the gills: Role of the RtxA13 toxin.</title>
        <authorList>
            <person name="Callol A."/>
            <person name="Pajuelo D."/>
            <person name="Ebbesson L."/>
            <person name="Teles M."/>
            <person name="MacKenzie S."/>
            <person name="Amaro C."/>
        </authorList>
    </citation>
    <scope>NUCLEOTIDE SEQUENCE</scope>
</reference>